<evidence type="ECO:0000256" key="3">
    <source>
        <dbReference type="ARBA" id="ARBA00023163"/>
    </source>
</evidence>
<dbReference type="Proteomes" id="UP000294071">
    <property type="component" value="Unassembled WGS sequence"/>
</dbReference>
<dbReference type="PROSITE" id="PS50977">
    <property type="entry name" value="HTH_TETR_2"/>
    <property type="match status" value="1"/>
</dbReference>
<dbReference type="RefSeq" id="WP_129400360.1">
    <property type="nucleotide sequence ID" value="NZ_SDWT01000001.1"/>
</dbReference>
<sequence>MPDSATQSSGPRRGRRVTQLRITDAAQRLADDRGSVDGFTMEELAEASDVSRRTLFNYYPSKVDAVLGPELDLGSEALELFRTGGPTGDLVDDLQALLLNILENEEVEIAAIQRFDRIVHANPVLLITLKQRMRRLVEQLVDLASQRPGGDLPVHDMQIAIAVVGGVTETAVTAFVDDPEQDFAQLIVDGIATVRRLFG</sequence>
<dbReference type="OrthoDB" id="8688418at2"/>
<comment type="caution">
    <text evidence="6">The sequence shown here is derived from an EMBL/GenBank/DDBJ whole genome shotgun (WGS) entry which is preliminary data.</text>
</comment>
<accession>A0A4Q2S1F3</accession>
<reference evidence="6 7" key="1">
    <citation type="submission" date="2019-01" db="EMBL/GenBank/DDBJ databases">
        <title>Novel species of Nocardioides.</title>
        <authorList>
            <person name="Liu Q."/>
            <person name="Xin Y.-H."/>
        </authorList>
    </citation>
    <scope>NUCLEOTIDE SEQUENCE [LARGE SCALE GENOMIC DNA]</scope>
    <source>
        <strain evidence="6 7">CGMCC 4.6882</strain>
    </source>
</reference>
<dbReference type="AlphaFoldDB" id="A0A4Q2S1F3"/>
<evidence type="ECO:0000256" key="2">
    <source>
        <dbReference type="ARBA" id="ARBA00023125"/>
    </source>
</evidence>
<dbReference type="PANTHER" id="PTHR30055:SF234">
    <property type="entry name" value="HTH-TYPE TRANSCRIPTIONAL REGULATOR BETI"/>
    <property type="match status" value="1"/>
</dbReference>
<keyword evidence="1" id="KW-0805">Transcription regulation</keyword>
<evidence type="ECO:0000259" key="5">
    <source>
        <dbReference type="PROSITE" id="PS50977"/>
    </source>
</evidence>
<gene>
    <name evidence="6" type="ORF">EUA93_12070</name>
</gene>
<evidence type="ECO:0000313" key="7">
    <source>
        <dbReference type="Proteomes" id="UP000294071"/>
    </source>
</evidence>
<evidence type="ECO:0000256" key="1">
    <source>
        <dbReference type="ARBA" id="ARBA00023015"/>
    </source>
</evidence>
<dbReference type="InterPro" id="IPR001647">
    <property type="entry name" value="HTH_TetR"/>
</dbReference>
<dbReference type="SUPFAM" id="SSF46689">
    <property type="entry name" value="Homeodomain-like"/>
    <property type="match status" value="1"/>
</dbReference>
<name>A0A4Q2S1F3_9ACTN</name>
<keyword evidence="3" id="KW-0804">Transcription</keyword>
<evidence type="ECO:0000313" key="6">
    <source>
        <dbReference type="EMBL" id="RYB95016.1"/>
    </source>
</evidence>
<keyword evidence="2 4" id="KW-0238">DNA-binding</keyword>
<organism evidence="6 7">
    <name type="scientific">Nocardioides oleivorans</name>
    <dbReference type="NCBI Taxonomy" id="273676"/>
    <lineage>
        <taxon>Bacteria</taxon>
        <taxon>Bacillati</taxon>
        <taxon>Actinomycetota</taxon>
        <taxon>Actinomycetes</taxon>
        <taxon>Propionibacteriales</taxon>
        <taxon>Nocardioidaceae</taxon>
        <taxon>Nocardioides</taxon>
    </lineage>
</organism>
<evidence type="ECO:0000256" key="4">
    <source>
        <dbReference type="PROSITE-ProRule" id="PRU00335"/>
    </source>
</evidence>
<dbReference type="Gene3D" id="1.10.357.10">
    <property type="entry name" value="Tetracycline Repressor, domain 2"/>
    <property type="match status" value="1"/>
</dbReference>
<dbReference type="InterPro" id="IPR050109">
    <property type="entry name" value="HTH-type_TetR-like_transc_reg"/>
</dbReference>
<dbReference type="GO" id="GO:0003700">
    <property type="term" value="F:DNA-binding transcription factor activity"/>
    <property type="evidence" value="ECO:0007669"/>
    <property type="project" value="TreeGrafter"/>
</dbReference>
<dbReference type="EMBL" id="SDWT01000001">
    <property type="protein sequence ID" value="RYB95016.1"/>
    <property type="molecule type" value="Genomic_DNA"/>
</dbReference>
<keyword evidence="7" id="KW-1185">Reference proteome</keyword>
<dbReference type="GO" id="GO:0000976">
    <property type="term" value="F:transcription cis-regulatory region binding"/>
    <property type="evidence" value="ECO:0007669"/>
    <property type="project" value="TreeGrafter"/>
</dbReference>
<protein>
    <submittedName>
        <fullName evidence="6">TetR/AcrR family transcriptional regulator</fullName>
    </submittedName>
</protein>
<feature type="DNA-binding region" description="H-T-H motif" evidence="4">
    <location>
        <begin position="40"/>
        <end position="59"/>
    </location>
</feature>
<dbReference type="InterPro" id="IPR009057">
    <property type="entry name" value="Homeodomain-like_sf"/>
</dbReference>
<feature type="domain" description="HTH tetR-type" evidence="5">
    <location>
        <begin position="16"/>
        <end position="77"/>
    </location>
</feature>
<dbReference type="PANTHER" id="PTHR30055">
    <property type="entry name" value="HTH-TYPE TRANSCRIPTIONAL REGULATOR RUTR"/>
    <property type="match status" value="1"/>
</dbReference>
<proteinExistence type="predicted"/>
<dbReference type="Pfam" id="PF00440">
    <property type="entry name" value="TetR_N"/>
    <property type="match status" value="1"/>
</dbReference>